<dbReference type="GO" id="GO:0005634">
    <property type="term" value="C:nucleus"/>
    <property type="evidence" value="ECO:0007669"/>
    <property type="project" value="Ensembl"/>
</dbReference>
<dbReference type="PANTHER" id="PTHR12829:SF4">
    <property type="entry name" value="N(6)-ADENINE-SPECIFIC METHYLTRANSFERASE METTL4"/>
    <property type="match status" value="1"/>
</dbReference>
<comment type="similarity">
    <text evidence="1">Belongs to the MT-A70-like family.</text>
</comment>
<proteinExistence type="inferred from homology"/>
<evidence type="ECO:0000256" key="1">
    <source>
        <dbReference type="PROSITE-ProRule" id="PRU00489"/>
    </source>
</evidence>
<dbReference type="GeneTree" id="ENSGT00390000016237"/>
<dbReference type="GO" id="GO:0009007">
    <property type="term" value="F:site-specific DNA-methyltransferase (adenine-specific) activity"/>
    <property type="evidence" value="ECO:0007669"/>
    <property type="project" value="Ensembl"/>
</dbReference>
<dbReference type="GO" id="GO:0120049">
    <property type="term" value="P:snRNA (adenine-N6)-methylation"/>
    <property type="evidence" value="ECO:0007669"/>
    <property type="project" value="Ensembl"/>
</dbReference>
<dbReference type="GO" id="GO:0005759">
    <property type="term" value="C:mitochondrial matrix"/>
    <property type="evidence" value="ECO:0007669"/>
    <property type="project" value="Ensembl"/>
</dbReference>
<dbReference type="GO" id="GO:0036396">
    <property type="term" value="C:RNA N6-methyladenosine methyltransferase complex"/>
    <property type="evidence" value="ECO:0007669"/>
    <property type="project" value="Ensembl"/>
</dbReference>
<dbReference type="AlphaFoldDB" id="A0A2K6FSP0"/>
<dbReference type="STRING" id="379532.ENSPCOP00000016962"/>
<reference evidence="2" key="1">
    <citation type="submission" date="2025-08" db="UniProtKB">
        <authorList>
            <consortium name="Ensembl"/>
        </authorList>
    </citation>
    <scope>IDENTIFICATION</scope>
</reference>
<evidence type="ECO:0000313" key="2">
    <source>
        <dbReference type="Ensembl" id="ENSPCOP00000016962.1"/>
    </source>
</evidence>
<dbReference type="PROSITE" id="PS51143">
    <property type="entry name" value="MT_A70"/>
    <property type="match status" value="1"/>
</dbReference>
<dbReference type="GO" id="GO:1990204">
    <property type="term" value="C:oxidoreductase complex"/>
    <property type="evidence" value="ECO:0007669"/>
    <property type="project" value="Ensembl"/>
</dbReference>
<dbReference type="GO" id="GO:0005829">
    <property type="term" value="C:cytosol"/>
    <property type="evidence" value="ECO:0007669"/>
    <property type="project" value="Ensembl"/>
</dbReference>
<gene>
    <name evidence="2" type="primary">METTL4</name>
</gene>
<dbReference type="OMA" id="EELYPFW"/>
<name>A0A2K6FSP0_PROCO</name>
<dbReference type="GO" id="GO:0003676">
    <property type="term" value="F:nucleic acid binding"/>
    <property type="evidence" value="ECO:0007669"/>
    <property type="project" value="InterPro"/>
</dbReference>
<reference evidence="2" key="2">
    <citation type="submission" date="2025-09" db="UniProtKB">
        <authorList>
            <consortium name="Ensembl"/>
        </authorList>
    </citation>
    <scope>IDENTIFICATION</scope>
</reference>
<sequence>MSVVHQLSPGWLLDHLSFINKINYQFHQHDDLCCSRNEPTSSVHSDSLQVDSISSFGARATFVSSDFTTKPKNSDGENYETFTQKYVFRPGLFDVTKPHITPAVHKECQQSSEKEDLMNGVKKEISDSIIGKKRKRCVVFNQGELDAMEYHTKNYSHGRIPDSFLFFFLLWWNIPNIKFSILTIFRYTVLALSTLTMLYHHHHCPSLEFFHHPKLKLYLLNTNSPFPFSLPPCNHYSTFFFTVITYRRYFLKLWSLFLGRKTFDVIVIDPPWQNKSVKRSNRYSYLSSLQIKQIPIPKLAAPNCLIITWVTNRQKHLRFVKEDLYPSWSVEIVAEWHWVKITNSGEFVFPLDSPHKKPYEGLILGRVQEKTALPLRNANIKVLPIPDHKLIVSVPCILHSHKPPLAEVLKDYIKPNGECLELFARNLQPGWTSWGNEVLKFQHVDYFVALEPGN</sequence>
<organism evidence="2 3">
    <name type="scientific">Propithecus coquereli</name>
    <name type="common">Coquerel's sifaka</name>
    <name type="synonym">Propithecus verreauxi coquereli</name>
    <dbReference type="NCBI Taxonomy" id="379532"/>
    <lineage>
        <taxon>Eukaryota</taxon>
        <taxon>Metazoa</taxon>
        <taxon>Chordata</taxon>
        <taxon>Craniata</taxon>
        <taxon>Vertebrata</taxon>
        <taxon>Euteleostomi</taxon>
        <taxon>Mammalia</taxon>
        <taxon>Eutheria</taxon>
        <taxon>Euarchontoglires</taxon>
        <taxon>Primates</taxon>
        <taxon>Strepsirrhini</taxon>
        <taxon>Lemuriformes</taxon>
        <taxon>Indriidae</taxon>
        <taxon>Propithecus</taxon>
    </lineage>
</organism>
<evidence type="ECO:0000313" key="3">
    <source>
        <dbReference type="Proteomes" id="UP000233160"/>
    </source>
</evidence>
<dbReference type="InterPro" id="IPR029063">
    <property type="entry name" value="SAM-dependent_MTases_sf"/>
</dbReference>
<dbReference type="PANTHER" id="PTHR12829">
    <property type="entry name" value="N6-ADENOSINE-METHYLTRANSFERASE"/>
    <property type="match status" value="1"/>
</dbReference>
<dbReference type="GO" id="GO:0090296">
    <property type="term" value="P:regulation of mitochondrial DNA replication"/>
    <property type="evidence" value="ECO:0007669"/>
    <property type="project" value="Ensembl"/>
</dbReference>
<keyword evidence="3" id="KW-1185">Reference proteome</keyword>
<dbReference type="GO" id="GO:0008173">
    <property type="term" value="F:RNA methyltransferase activity"/>
    <property type="evidence" value="ECO:0007669"/>
    <property type="project" value="Ensembl"/>
</dbReference>
<accession>A0A2K6FSP0</accession>
<dbReference type="PROSITE" id="PS00092">
    <property type="entry name" value="N6_MTASE"/>
    <property type="match status" value="1"/>
</dbReference>
<dbReference type="Ensembl" id="ENSPCOT00000027594.1">
    <property type="protein sequence ID" value="ENSPCOP00000016962.1"/>
    <property type="gene ID" value="ENSPCOG00000020273.1"/>
</dbReference>
<dbReference type="GO" id="GO:0032259">
    <property type="term" value="P:methylation"/>
    <property type="evidence" value="ECO:0007669"/>
    <property type="project" value="InterPro"/>
</dbReference>
<dbReference type="GO" id="GO:0043484">
    <property type="term" value="P:regulation of RNA splicing"/>
    <property type="evidence" value="ECO:0007669"/>
    <property type="project" value="Ensembl"/>
</dbReference>
<dbReference type="SUPFAM" id="SSF53335">
    <property type="entry name" value="S-adenosyl-L-methionine-dependent methyltransferases"/>
    <property type="match status" value="1"/>
</dbReference>
<protein>
    <submittedName>
        <fullName evidence="2">Methyltransferase 4, N6-adenosine</fullName>
    </submittedName>
</protein>
<dbReference type="Pfam" id="PF05063">
    <property type="entry name" value="MT-A70"/>
    <property type="match status" value="1"/>
</dbReference>
<dbReference type="Proteomes" id="UP000233160">
    <property type="component" value="Unassembled WGS sequence"/>
</dbReference>
<dbReference type="InterPro" id="IPR007757">
    <property type="entry name" value="MT-A70-like"/>
</dbReference>
<dbReference type="GO" id="GO:1903108">
    <property type="term" value="P:regulation of mitochondrial transcription"/>
    <property type="evidence" value="ECO:0007669"/>
    <property type="project" value="Ensembl"/>
</dbReference>
<dbReference type="InterPro" id="IPR002052">
    <property type="entry name" value="DNA_methylase_N6_adenine_CS"/>
</dbReference>